<proteinExistence type="predicted"/>
<organism evidence="2">
    <name type="scientific">Haemonchus placei</name>
    <name type="common">Barber's pole worm</name>
    <dbReference type="NCBI Taxonomy" id="6290"/>
    <lineage>
        <taxon>Eukaryota</taxon>
        <taxon>Metazoa</taxon>
        <taxon>Ecdysozoa</taxon>
        <taxon>Nematoda</taxon>
        <taxon>Chromadorea</taxon>
        <taxon>Rhabditida</taxon>
        <taxon>Rhabditina</taxon>
        <taxon>Rhabditomorpha</taxon>
        <taxon>Strongyloidea</taxon>
        <taxon>Trichostrongylidae</taxon>
        <taxon>Haemonchus</taxon>
    </lineage>
</organism>
<evidence type="ECO:0000313" key="2">
    <source>
        <dbReference type="WBParaSite" id="HPLM_0001255001-mRNA-1"/>
    </source>
</evidence>
<dbReference type="SUPFAM" id="SSF52799">
    <property type="entry name" value="(Phosphotyrosine protein) phosphatases II"/>
    <property type="match status" value="1"/>
</dbReference>
<reference evidence="2" key="1">
    <citation type="submission" date="2017-02" db="UniProtKB">
        <authorList>
            <consortium name="WormBaseParasite"/>
        </authorList>
    </citation>
    <scope>IDENTIFICATION</scope>
</reference>
<sequence length="99" mass="11524">LERILLRRNPSAIAIVRLMRRCRMGAVQVSVQFIFMQLVLMELFCEDGIMDPNDPRMTDFRKKYERLLTRYNEGLAKRQKVSPSKGSTLSEEATTEAKE</sequence>
<dbReference type="AlphaFoldDB" id="A0A0N4WMU1"/>
<feature type="region of interest" description="Disordered" evidence="1">
    <location>
        <begin position="76"/>
        <end position="99"/>
    </location>
</feature>
<evidence type="ECO:0000256" key="1">
    <source>
        <dbReference type="SAM" id="MobiDB-lite"/>
    </source>
</evidence>
<accession>A0A0N4WMU1</accession>
<protein>
    <submittedName>
        <fullName evidence="2">Piezo_RRas_bdg domain-containing protein</fullName>
    </submittedName>
</protein>
<name>A0A0N4WMU1_HAEPC</name>
<dbReference type="WBParaSite" id="HPLM_0001255001-mRNA-1">
    <property type="protein sequence ID" value="HPLM_0001255001-mRNA-1"/>
    <property type="gene ID" value="HPLM_0001255001"/>
</dbReference>
<feature type="compositionally biased region" description="Polar residues" evidence="1">
    <location>
        <begin position="81"/>
        <end position="92"/>
    </location>
</feature>
<dbReference type="InterPro" id="IPR029021">
    <property type="entry name" value="Prot-tyrosine_phosphatase-like"/>
</dbReference>